<keyword evidence="1" id="KW-1185">Reference proteome</keyword>
<protein>
    <submittedName>
        <fullName evidence="2">Uncharacterized protein</fullName>
    </submittedName>
</protein>
<dbReference type="Proteomes" id="UP000887565">
    <property type="component" value="Unplaced"/>
</dbReference>
<name>A0A915HMC2_ROMCU</name>
<proteinExistence type="predicted"/>
<dbReference type="WBParaSite" id="nRc.2.0.1.t02487-RA">
    <property type="protein sequence ID" value="nRc.2.0.1.t02487-RA"/>
    <property type="gene ID" value="nRc.2.0.1.g02487"/>
</dbReference>
<reference evidence="2" key="1">
    <citation type="submission" date="2022-11" db="UniProtKB">
        <authorList>
            <consortium name="WormBaseParasite"/>
        </authorList>
    </citation>
    <scope>IDENTIFICATION</scope>
</reference>
<dbReference type="AlphaFoldDB" id="A0A915HMC2"/>
<accession>A0A915HMC2</accession>
<organism evidence="1 2">
    <name type="scientific">Romanomermis culicivorax</name>
    <name type="common">Nematode worm</name>
    <dbReference type="NCBI Taxonomy" id="13658"/>
    <lineage>
        <taxon>Eukaryota</taxon>
        <taxon>Metazoa</taxon>
        <taxon>Ecdysozoa</taxon>
        <taxon>Nematoda</taxon>
        <taxon>Enoplea</taxon>
        <taxon>Dorylaimia</taxon>
        <taxon>Mermithida</taxon>
        <taxon>Mermithoidea</taxon>
        <taxon>Mermithidae</taxon>
        <taxon>Romanomermis</taxon>
    </lineage>
</organism>
<evidence type="ECO:0000313" key="1">
    <source>
        <dbReference type="Proteomes" id="UP000887565"/>
    </source>
</evidence>
<evidence type="ECO:0000313" key="2">
    <source>
        <dbReference type="WBParaSite" id="nRc.2.0.1.t02487-RA"/>
    </source>
</evidence>
<sequence>MIAVDDQPLSIVKDPAFIKLIKKIFAVLRTDTHSKNFPLWVNIMRITSIFRLQPQWNRAIADAEKLVGYTGSFLSLQCLLTDEMAQLALNARKLFSRQQHPLFKTA</sequence>